<keyword evidence="1" id="KW-1133">Transmembrane helix</keyword>
<keyword evidence="1" id="KW-0472">Membrane</keyword>
<dbReference type="Proteomes" id="UP001526201">
    <property type="component" value="Unassembled WGS sequence"/>
</dbReference>
<protein>
    <submittedName>
        <fullName evidence="2">Uncharacterized protein</fullName>
    </submittedName>
</protein>
<comment type="caution">
    <text evidence="2">The sequence shown here is derived from an EMBL/GenBank/DDBJ whole genome shotgun (WGS) entry which is preliminary data.</text>
</comment>
<feature type="transmembrane region" description="Helical" evidence="1">
    <location>
        <begin position="48"/>
        <end position="70"/>
    </location>
</feature>
<keyword evidence="1" id="KW-0812">Transmembrane</keyword>
<evidence type="ECO:0000313" key="3">
    <source>
        <dbReference type="Proteomes" id="UP001526201"/>
    </source>
</evidence>
<accession>A0ABT3CIA7</accession>
<keyword evidence="3" id="KW-1185">Reference proteome</keyword>
<evidence type="ECO:0000256" key="1">
    <source>
        <dbReference type="SAM" id="Phobius"/>
    </source>
</evidence>
<dbReference type="RefSeq" id="WP_264070454.1">
    <property type="nucleotide sequence ID" value="NZ_JACKTY010000040.1"/>
</dbReference>
<dbReference type="EMBL" id="JACKTY010000040">
    <property type="protein sequence ID" value="MCV7229243.1"/>
    <property type="molecule type" value="Genomic_DNA"/>
</dbReference>
<organism evidence="2 3">
    <name type="scientific">Mycolicibacterium komossense</name>
    <dbReference type="NCBI Taxonomy" id="1779"/>
    <lineage>
        <taxon>Bacteria</taxon>
        <taxon>Bacillati</taxon>
        <taxon>Actinomycetota</taxon>
        <taxon>Actinomycetes</taxon>
        <taxon>Mycobacteriales</taxon>
        <taxon>Mycobacteriaceae</taxon>
        <taxon>Mycolicibacterium</taxon>
    </lineage>
</organism>
<name>A0ABT3CIA7_9MYCO</name>
<gene>
    <name evidence="2" type="ORF">H7J73_24845</name>
</gene>
<feature type="transmembrane region" description="Helical" evidence="1">
    <location>
        <begin position="23"/>
        <end position="42"/>
    </location>
</feature>
<reference evidence="2 3" key="1">
    <citation type="journal article" date="2022" name="BMC Genomics">
        <title>Comparative genome analysis of mycobacteria focusing on tRNA and non-coding RNA.</title>
        <authorList>
            <person name="Behra P.R.K."/>
            <person name="Pettersson B.M.F."/>
            <person name="Ramesh M."/>
            <person name="Das S."/>
            <person name="Dasgupta S."/>
            <person name="Kirsebom L.A."/>
        </authorList>
    </citation>
    <scope>NUCLEOTIDE SEQUENCE [LARGE SCALE GENOMIC DNA]</scope>
    <source>
        <strain evidence="2 3">DSM 44078</strain>
    </source>
</reference>
<evidence type="ECO:0000313" key="2">
    <source>
        <dbReference type="EMBL" id="MCV7229243.1"/>
    </source>
</evidence>
<sequence length="79" mass="7782">MVTTAPAAAPATTSSSGEAASGFGLFLSVLAVIALAISLAALSLGQVAFAAFGGFIAVISFAGSMACFVMDTRRHEARG</sequence>
<proteinExistence type="predicted"/>